<comment type="caution">
    <text evidence="2">The sequence shown here is derived from an EMBL/GenBank/DDBJ whole genome shotgun (WGS) entry which is preliminary data.</text>
</comment>
<feature type="coiled-coil region" evidence="1">
    <location>
        <begin position="256"/>
        <end position="335"/>
    </location>
</feature>
<reference evidence="2 3" key="1">
    <citation type="submission" date="2022-12" db="EMBL/GenBank/DDBJ databases">
        <title>Chromosome-level genome assembly of true bugs.</title>
        <authorList>
            <person name="Ma L."/>
            <person name="Li H."/>
        </authorList>
    </citation>
    <scope>NUCLEOTIDE SEQUENCE [LARGE SCALE GENOMIC DNA]</scope>
    <source>
        <strain evidence="2">Lab_2022b</strain>
    </source>
</reference>
<dbReference type="AlphaFoldDB" id="A0AAW1DN74"/>
<keyword evidence="3" id="KW-1185">Reference proteome</keyword>
<evidence type="ECO:0000313" key="3">
    <source>
        <dbReference type="Proteomes" id="UP001461498"/>
    </source>
</evidence>
<accession>A0AAW1DN74</accession>
<evidence type="ECO:0000313" key="2">
    <source>
        <dbReference type="EMBL" id="KAK9511784.1"/>
    </source>
</evidence>
<gene>
    <name evidence="2" type="ORF">O3M35_000380</name>
</gene>
<protein>
    <submittedName>
        <fullName evidence="2">Uncharacterized protein</fullName>
    </submittedName>
</protein>
<dbReference type="Proteomes" id="UP001461498">
    <property type="component" value="Unassembled WGS sequence"/>
</dbReference>
<dbReference type="EMBL" id="JAPXFL010000001">
    <property type="protein sequence ID" value="KAK9511784.1"/>
    <property type="molecule type" value="Genomic_DNA"/>
</dbReference>
<organism evidence="2 3">
    <name type="scientific">Rhynocoris fuscipes</name>
    <dbReference type="NCBI Taxonomy" id="488301"/>
    <lineage>
        <taxon>Eukaryota</taxon>
        <taxon>Metazoa</taxon>
        <taxon>Ecdysozoa</taxon>
        <taxon>Arthropoda</taxon>
        <taxon>Hexapoda</taxon>
        <taxon>Insecta</taxon>
        <taxon>Pterygota</taxon>
        <taxon>Neoptera</taxon>
        <taxon>Paraneoptera</taxon>
        <taxon>Hemiptera</taxon>
        <taxon>Heteroptera</taxon>
        <taxon>Panheteroptera</taxon>
        <taxon>Cimicomorpha</taxon>
        <taxon>Reduviidae</taxon>
        <taxon>Harpactorinae</taxon>
        <taxon>Harpactorini</taxon>
        <taxon>Rhynocoris</taxon>
    </lineage>
</organism>
<proteinExistence type="predicted"/>
<sequence>MAKTETKPIMVGDVNIEPMTQEQLIEMNRGFVNKIYSLRLEQSNCRREMDLIMQHINNTRKHVEAVKSKRLILLSEYEKHDPKVLDELKAARGEMNFLIYDTNLKTNELKEKLDKQMLVMGESVSDEEKDDPVVKQLKMRTRNSYTLLQKINRRLKAKKIAYNLRSTKMLAKKRLIKRMTKMLNNRADHAEKLYLKRLSYLKNCYENRLKFFELEDNKYWHRFKDIMEKHYEDCELTEKTYLRRHIMNEELMAQACIEYSKKIEQSKEKINHYEEILNLAKKEEIEINNEMTDLRKKSSIVKNNQNTVVKLKKIIKEMKEEYNELVNENKSMNEKFIKIDKVWRNYGDIIEACNELWSMNNTDDNQLVLNDLLSVVSKRVSDRLKEMLGKLSDNTRNLVCESIKFFIDRLRPLQYEIIKNVKAYNELVEYGEKYIRDYNFNNKYPFKPYRGIKYRKLPARAYNYVCCDAEEGNDLAFHQDNLQSLRCH</sequence>
<keyword evidence="1" id="KW-0175">Coiled coil</keyword>
<evidence type="ECO:0000256" key="1">
    <source>
        <dbReference type="SAM" id="Coils"/>
    </source>
</evidence>
<name>A0AAW1DN74_9HEMI</name>